<gene>
    <name evidence="1" type="ORF">G2W53_004717</name>
</gene>
<protein>
    <submittedName>
        <fullName evidence="1">Uncharacterized protein</fullName>
    </submittedName>
</protein>
<keyword evidence="2" id="KW-1185">Reference proteome</keyword>
<sequence length="261" mass="28962">MANNAKLCNAEAQEKLKSSLVARGSLVNEVELLHQSLCKEEPKVAKLEEEVAKAREGSTRVAELEVKMTLLTFEQEALSKKFFDFEAEIDIVRHQELEAEIKLMEAQQSPRIPTPAVVRRDLMPAMAINPVCIPHGSSSVSQGLWNAQVGKVHHCASILVTVVEVDIVKFGHWGKLALFQTEWVERTGFDLPLMVRPPMATFWRVALALVVCFEDFPDDSATDWFHHALGLKSLLAIAEVAAVLAVNNKYGMLGADRTMST</sequence>
<accession>A0A834XDM8</accession>
<reference evidence="1" key="1">
    <citation type="submission" date="2020-09" db="EMBL/GenBank/DDBJ databases">
        <title>Genome-Enabled Discovery of Anthraquinone Biosynthesis in Senna tora.</title>
        <authorList>
            <person name="Kang S.-H."/>
            <person name="Pandey R.P."/>
            <person name="Lee C.-M."/>
            <person name="Sim J.-S."/>
            <person name="Jeong J.-T."/>
            <person name="Choi B.-S."/>
            <person name="Jung M."/>
            <person name="Ginzburg D."/>
            <person name="Zhao K."/>
            <person name="Won S.Y."/>
            <person name="Oh T.-J."/>
            <person name="Yu Y."/>
            <person name="Kim N.-H."/>
            <person name="Lee O.R."/>
            <person name="Lee T.-H."/>
            <person name="Bashyal P."/>
            <person name="Kim T.-S."/>
            <person name="Lee W.-H."/>
            <person name="Kawkins C."/>
            <person name="Kim C.-K."/>
            <person name="Kim J.S."/>
            <person name="Ahn B.O."/>
            <person name="Rhee S.Y."/>
            <person name="Sohng J.K."/>
        </authorList>
    </citation>
    <scope>NUCLEOTIDE SEQUENCE</scope>
    <source>
        <tissue evidence="1">Leaf</tissue>
    </source>
</reference>
<dbReference type="EMBL" id="JAAIUW010000002">
    <property type="protein sequence ID" value="KAF7842419.1"/>
    <property type="molecule type" value="Genomic_DNA"/>
</dbReference>
<dbReference type="AlphaFoldDB" id="A0A834XDM8"/>
<name>A0A834XDM8_9FABA</name>
<organism evidence="1 2">
    <name type="scientific">Senna tora</name>
    <dbReference type="NCBI Taxonomy" id="362788"/>
    <lineage>
        <taxon>Eukaryota</taxon>
        <taxon>Viridiplantae</taxon>
        <taxon>Streptophyta</taxon>
        <taxon>Embryophyta</taxon>
        <taxon>Tracheophyta</taxon>
        <taxon>Spermatophyta</taxon>
        <taxon>Magnoliopsida</taxon>
        <taxon>eudicotyledons</taxon>
        <taxon>Gunneridae</taxon>
        <taxon>Pentapetalae</taxon>
        <taxon>rosids</taxon>
        <taxon>fabids</taxon>
        <taxon>Fabales</taxon>
        <taxon>Fabaceae</taxon>
        <taxon>Caesalpinioideae</taxon>
        <taxon>Cassia clade</taxon>
        <taxon>Senna</taxon>
    </lineage>
</organism>
<evidence type="ECO:0000313" key="1">
    <source>
        <dbReference type="EMBL" id="KAF7842419.1"/>
    </source>
</evidence>
<evidence type="ECO:0000313" key="2">
    <source>
        <dbReference type="Proteomes" id="UP000634136"/>
    </source>
</evidence>
<dbReference type="Proteomes" id="UP000634136">
    <property type="component" value="Unassembled WGS sequence"/>
</dbReference>
<proteinExistence type="predicted"/>
<comment type="caution">
    <text evidence="1">The sequence shown here is derived from an EMBL/GenBank/DDBJ whole genome shotgun (WGS) entry which is preliminary data.</text>
</comment>